<evidence type="ECO:0000313" key="2">
    <source>
        <dbReference type="EMBL" id="WNQ09858.1"/>
    </source>
</evidence>
<sequence>MLKNLGIRLYGVAAKALTPVKNERGAQAIEYIGIAAVAVVLILALISAVGDKGGGIAGALVKKLEEFIGKLKIG</sequence>
<protein>
    <recommendedName>
        <fullName evidence="4">Flp family type IVb pilin</fullName>
    </recommendedName>
</protein>
<feature type="transmembrane region" description="Helical" evidence="1">
    <location>
        <begin position="31"/>
        <end position="50"/>
    </location>
</feature>
<evidence type="ECO:0000313" key="3">
    <source>
        <dbReference type="Proteomes" id="UP001305702"/>
    </source>
</evidence>
<name>A0AA96LAX9_9BACL</name>
<dbReference type="AlphaFoldDB" id="A0AA96LAX9"/>
<evidence type="ECO:0008006" key="4">
    <source>
        <dbReference type="Google" id="ProtNLM"/>
    </source>
</evidence>
<keyword evidence="1" id="KW-0472">Membrane</keyword>
<dbReference type="RefSeq" id="WP_315603632.1">
    <property type="nucleotide sequence ID" value="NZ_CP130318.1"/>
</dbReference>
<proteinExistence type="predicted"/>
<keyword evidence="3" id="KW-1185">Reference proteome</keyword>
<reference evidence="2 3" key="1">
    <citation type="submission" date="2022-02" db="EMBL/GenBank/DDBJ databases">
        <title>Paenibacillus sp. MBLB1776 Whole Genome Shotgun Sequencing.</title>
        <authorList>
            <person name="Hwang C.Y."/>
            <person name="Cho E.-S."/>
            <person name="Seo M.-J."/>
        </authorList>
    </citation>
    <scope>NUCLEOTIDE SEQUENCE [LARGE SCALE GENOMIC DNA]</scope>
    <source>
        <strain evidence="2 3">MBLB1776</strain>
    </source>
</reference>
<dbReference type="EMBL" id="CP130318">
    <property type="protein sequence ID" value="WNQ09858.1"/>
    <property type="molecule type" value="Genomic_DNA"/>
</dbReference>
<organism evidence="2 3">
    <name type="scientific">Paenibacillus aurantius</name>
    <dbReference type="NCBI Taxonomy" id="2918900"/>
    <lineage>
        <taxon>Bacteria</taxon>
        <taxon>Bacillati</taxon>
        <taxon>Bacillota</taxon>
        <taxon>Bacilli</taxon>
        <taxon>Bacillales</taxon>
        <taxon>Paenibacillaceae</taxon>
        <taxon>Paenibacillus</taxon>
    </lineage>
</organism>
<dbReference type="KEGG" id="paun:MJA45_19815"/>
<gene>
    <name evidence="2" type="ORF">MJA45_19815</name>
</gene>
<keyword evidence="1" id="KW-0812">Transmembrane</keyword>
<accession>A0AA96LAX9</accession>
<keyword evidence="1" id="KW-1133">Transmembrane helix</keyword>
<evidence type="ECO:0000256" key="1">
    <source>
        <dbReference type="SAM" id="Phobius"/>
    </source>
</evidence>
<dbReference type="Proteomes" id="UP001305702">
    <property type="component" value="Chromosome"/>
</dbReference>